<keyword evidence="5 7" id="KW-0574">Periplasm</keyword>
<organism evidence="10 11">
    <name type="scientific">Pseudomonas rhizosphaerae</name>
    <dbReference type="NCBI Taxonomy" id="216142"/>
    <lineage>
        <taxon>Bacteria</taxon>
        <taxon>Pseudomonadati</taxon>
        <taxon>Pseudomonadota</taxon>
        <taxon>Gammaproteobacteria</taxon>
        <taxon>Pseudomonadales</taxon>
        <taxon>Pseudomonadaceae</taxon>
        <taxon>Pseudomonas</taxon>
    </lineage>
</organism>
<evidence type="ECO:0000256" key="8">
    <source>
        <dbReference type="SAM" id="SignalP"/>
    </source>
</evidence>
<dbReference type="Proteomes" id="UP000029499">
    <property type="component" value="Chromosome"/>
</dbReference>
<evidence type="ECO:0000256" key="6">
    <source>
        <dbReference type="ARBA" id="ARBA00023008"/>
    </source>
</evidence>
<feature type="signal peptide" evidence="8">
    <location>
        <begin position="1"/>
        <end position="21"/>
    </location>
</feature>
<evidence type="ECO:0000259" key="9">
    <source>
        <dbReference type="Pfam" id="PF04234"/>
    </source>
</evidence>
<keyword evidence="4 7" id="KW-0732">Signal</keyword>
<dbReference type="GO" id="GO:0005886">
    <property type="term" value="C:plasma membrane"/>
    <property type="evidence" value="ECO:0007669"/>
    <property type="project" value="TreeGrafter"/>
</dbReference>
<comment type="function">
    <text evidence="7">Involved in copper resistance.</text>
</comment>
<keyword evidence="3 7" id="KW-0479">Metal-binding</keyword>
<dbReference type="Gene3D" id="2.60.40.1220">
    <property type="match status" value="1"/>
</dbReference>
<dbReference type="InterPro" id="IPR047685">
    <property type="entry name" value="CopC-like"/>
</dbReference>
<dbReference type="InterPro" id="IPR032694">
    <property type="entry name" value="CopC/D"/>
</dbReference>
<dbReference type="KEGG" id="prh:LT40_10540"/>
<dbReference type="HOGENOM" id="CLU_087859_4_2_6"/>
<dbReference type="GO" id="GO:0005507">
    <property type="term" value="F:copper ion binding"/>
    <property type="evidence" value="ECO:0007669"/>
    <property type="project" value="UniProtKB-UniRule"/>
</dbReference>
<keyword evidence="6 7" id="KW-0186">Copper</keyword>
<dbReference type="NCBIfam" id="NF033814">
    <property type="entry name" value="copper_CopC"/>
    <property type="match status" value="1"/>
</dbReference>
<evidence type="ECO:0000256" key="4">
    <source>
        <dbReference type="ARBA" id="ARBA00022729"/>
    </source>
</evidence>
<feature type="chain" id="PRO_5001852164" description="Copper resistance protein C" evidence="8">
    <location>
        <begin position="22"/>
        <end position="119"/>
    </location>
</feature>
<sequence>MSVRTLLSAALLVLVSPLALAHAHLTHPVPAADASVAAPAQLSLGFSEAIELGFSKVTLTASGGDPVALQPLASATNDRKTLVVKPAAPLAAGQYTVHWQVVSVDTHKSAGEYRFTVSP</sequence>
<evidence type="ECO:0000256" key="1">
    <source>
        <dbReference type="ARBA" id="ARBA00004418"/>
    </source>
</evidence>
<comment type="similarity">
    <text evidence="2 7">Belongs to the CopC family.</text>
</comment>
<evidence type="ECO:0000313" key="11">
    <source>
        <dbReference type="Proteomes" id="UP000029499"/>
    </source>
</evidence>
<comment type="subcellular location">
    <subcellularLocation>
        <location evidence="1 7">Periplasm</location>
    </subcellularLocation>
</comment>
<dbReference type="STRING" id="216142.LT40_10540"/>
<dbReference type="GO" id="GO:0042597">
    <property type="term" value="C:periplasmic space"/>
    <property type="evidence" value="ECO:0007669"/>
    <property type="project" value="UniProtKB-SubCell"/>
</dbReference>
<feature type="domain" description="CopC" evidence="9">
    <location>
        <begin position="22"/>
        <end position="117"/>
    </location>
</feature>
<dbReference type="EMBL" id="CP009533">
    <property type="protein sequence ID" value="AIS17804.1"/>
    <property type="molecule type" value="Genomic_DNA"/>
</dbReference>
<dbReference type="InterPro" id="IPR014755">
    <property type="entry name" value="Cu-Rt/internalin_Ig-like"/>
</dbReference>
<dbReference type="Pfam" id="PF04234">
    <property type="entry name" value="CopC"/>
    <property type="match status" value="1"/>
</dbReference>
<accession>A0A089YQB8</accession>
<dbReference type="GO" id="GO:0006825">
    <property type="term" value="P:copper ion transport"/>
    <property type="evidence" value="ECO:0007669"/>
    <property type="project" value="InterPro"/>
</dbReference>
<dbReference type="PANTHER" id="PTHR34820:SF4">
    <property type="entry name" value="INNER MEMBRANE PROTEIN YEBZ"/>
    <property type="match status" value="1"/>
</dbReference>
<reference evidence="10 11" key="1">
    <citation type="journal article" date="2015" name="J. Biotechnol.">
        <title>Complete genome sequence of Pseudomonas rhizosphaerae IH5T (=DSM 16299T), a phosphate-solubilizing rhizobacterium for bacterial biofertilizer.</title>
        <authorList>
            <person name="Kwak Y."/>
            <person name="Jung B.K."/>
            <person name="Shin J.H."/>
        </authorList>
    </citation>
    <scope>NUCLEOTIDE SEQUENCE [LARGE SCALE GENOMIC DNA]</scope>
    <source>
        <strain evidence="10">DSM 16299</strain>
    </source>
</reference>
<dbReference type="AlphaFoldDB" id="A0A089YQB8"/>
<proteinExistence type="inferred from homology"/>
<evidence type="ECO:0000256" key="3">
    <source>
        <dbReference type="ARBA" id="ARBA00022723"/>
    </source>
</evidence>
<dbReference type="OrthoDB" id="9796814at2"/>
<gene>
    <name evidence="10" type="ORF">LT40_10540</name>
</gene>
<evidence type="ECO:0000313" key="10">
    <source>
        <dbReference type="EMBL" id="AIS17804.1"/>
    </source>
</evidence>
<evidence type="ECO:0000256" key="2">
    <source>
        <dbReference type="ARBA" id="ARBA00010509"/>
    </source>
</evidence>
<dbReference type="InterPro" id="IPR014756">
    <property type="entry name" value="Ig_E-set"/>
</dbReference>
<dbReference type="RefSeq" id="WP_043193565.1">
    <property type="nucleotide sequence ID" value="NZ_CP009533.1"/>
</dbReference>
<evidence type="ECO:0000256" key="7">
    <source>
        <dbReference type="RuleBase" id="RU369037"/>
    </source>
</evidence>
<dbReference type="PANTHER" id="PTHR34820">
    <property type="entry name" value="INNER MEMBRANE PROTEIN YEBZ"/>
    <property type="match status" value="1"/>
</dbReference>
<keyword evidence="11" id="KW-1185">Reference proteome</keyword>
<dbReference type="eggNOG" id="COG2372">
    <property type="taxonomic scope" value="Bacteria"/>
</dbReference>
<protein>
    <recommendedName>
        <fullName evidence="7">Copper resistance protein C</fullName>
    </recommendedName>
</protein>
<dbReference type="SUPFAM" id="SSF81296">
    <property type="entry name" value="E set domains"/>
    <property type="match status" value="1"/>
</dbReference>
<dbReference type="InterPro" id="IPR007348">
    <property type="entry name" value="CopC_dom"/>
</dbReference>
<evidence type="ECO:0000256" key="5">
    <source>
        <dbReference type="ARBA" id="ARBA00022764"/>
    </source>
</evidence>
<dbReference type="GO" id="GO:0046688">
    <property type="term" value="P:response to copper ion"/>
    <property type="evidence" value="ECO:0007669"/>
    <property type="project" value="UniProtKB-UniRule"/>
</dbReference>
<name>A0A089YQB8_9PSED</name>